<organism evidence="3 4">
    <name type="scientific">Rotaria magnacalcarata</name>
    <dbReference type="NCBI Taxonomy" id="392030"/>
    <lineage>
        <taxon>Eukaryota</taxon>
        <taxon>Metazoa</taxon>
        <taxon>Spiralia</taxon>
        <taxon>Gnathifera</taxon>
        <taxon>Rotifera</taxon>
        <taxon>Eurotatoria</taxon>
        <taxon>Bdelloidea</taxon>
        <taxon>Philodinida</taxon>
        <taxon>Philodinidae</taxon>
        <taxon>Rotaria</taxon>
    </lineage>
</organism>
<dbReference type="EMBL" id="CAJOBJ010360439">
    <property type="protein sequence ID" value="CAF5217640.1"/>
    <property type="molecule type" value="Genomic_DNA"/>
</dbReference>
<feature type="non-terminal residue" evidence="3">
    <location>
        <position position="87"/>
    </location>
</feature>
<protein>
    <submittedName>
        <fullName evidence="3">Uncharacterized protein</fullName>
    </submittedName>
</protein>
<evidence type="ECO:0000313" key="2">
    <source>
        <dbReference type="EMBL" id="CAF4312398.1"/>
    </source>
</evidence>
<dbReference type="EMBL" id="CAJOBH010037830">
    <property type="protein sequence ID" value="CAF4312398.1"/>
    <property type="molecule type" value="Genomic_DNA"/>
</dbReference>
<sequence length="87" mass="9176">MMFNINNSQNEIPSDATVNDTNSGMGRSVSSARFQIAKVPNNDTNAENSLGKAISIPNSLSQTVEKTSISNTTKIKISVGDDANESG</sequence>
<proteinExistence type="predicted"/>
<dbReference type="Proteomes" id="UP000681720">
    <property type="component" value="Unassembled WGS sequence"/>
</dbReference>
<comment type="caution">
    <text evidence="3">The sequence shown here is derived from an EMBL/GenBank/DDBJ whole genome shotgun (WGS) entry which is preliminary data.</text>
</comment>
<dbReference type="AlphaFoldDB" id="A0A8S3JKN0"/>
<gene>
    <name evidence="2" type="ORF">BYL167_LOCUS27941</name>
    <name evidence="3" type="ORF">GIL414_LOCUS82529</name>
</gene>
<reference evidence="3" key="1">
    <citation type="submission" date="2021-02" db="EMBL/GenBank/DDBJ databases">
        <authorList>
            <person name="Nowell W R."/>
        </authorList>
    </citation>
    <scope>NUCLEOTIDE SEQUENCE</scope>
</reference>
<name>A0A8S3JKN0_9BILA</name>
<accession>A0A8S3JKN0</accession>
<dbReference type="Proteomes" id="UP000681967">
    <property type="component" value="Unassembled WGS sequence"/>
</dbReference>
<evidence type="ECO:0000313" key="3">
    <source>
        <dbReference type="EMBL" id="CAF5217640.1"/>
    </source>
</evidence>
<evidence type="ECO:0000313" key="4">
    <source>
        <dbReference type="Proteomes" id="UP000681720"/>
    </source>
</evidence>
<feature type="region of interest" description="Disordered" evidence="1">
    <location>
        <begin position="1"/>
        <end position="26"/>
    </location>
</feature>
<evidence type="ECO:0000256" key="1">
    <source>
        <dbReference type="SAM" id="MobiDB-lite"/>
    </source>
</evidence>